<evidence type="ECO:0000313" key="1">
    <source>
        <dbReference type="EMBL" id="CAD8198697.1"/>
    </source>
</evidence>
<comment type="caution">
    <text evidence="1">The sequence shown here is derived from an EMBL/GenBank/DDBJ whole genome shotgun (WGS) entry which is preliminary data.</text>
</comment>
<dbReference type="Pfam" id="PF01508">
    <property type="entry name" value="Paramecium_SA"/>
    <property type="match status" value="22"/>
</dbReference>
<reference evidence="1" key="1">
    <citation type="submission" date="2021-01" db="EMBL/GenBank/DDBJ databases">
        <authorList>
            <consortium name="Genoscope - CEA"/>
            <person name="William W."/>
        </authorList>
    </citation>
    <scope>NUCLEOTIDE SEQUENCE</scope>
</reference>
<keyword evidence="2" id="KW-1185">Reference proteome</keyword>
<evidence type="ECO:0000313" key="2">
    <source>
        <dbReference type="Proteomes" id="UP000683925"/>
    </source>
</evidence>
<dbReference type="InterPro" id="IPR002895">
    <property type="entry name" value="Paramecium_SA"/>
</dbReference>
<dbReference type="EMBL" id="CAJJDP010000117">
    <property type="protein sequence ID" value="CAD8198697.1"/>
    <property type="molecule type" value="Genomic_DNA"/>
</dbReference>
<name>A0A8S1XC05_PAROT</name>
<organism evidence="1 2">
    <name type="scientific">Paramecium octaurelia</name>
    <dbReference type="NCBI Taxonomy" id="43137"/>
    <lineage>
        <taxon>Eukaryota</taxon>
        <taxon>Sar</taxon>
        <taxon>Alveolata</taxon>
        <taxon>Ciliophora</taxon>
        <taxon>Intramacronucleata</taxon>
        <taxon>Oligohymenophorea</taxon>
        <taxon>Peniculida</taxon>
        <taxon>Parameciidae</taxon>
        <taxon>Paramecium</taxon>
    </lineage>
</organism>
<accession>A0A8S1XC05</accession>
<gene>
    <name evidence="1" type="ORF">POCTA_138.1.T1170140</name>
</gene>
<proteinExistence type="predicted"/>
<protein>
    <submittedName>
        <fullName evidence="1">Uncharacterized protein</fullName>
    </submittedName>
</protein>
<sequence length="2346" mass="260299">MYISKKSACQIQKRKRYDKKKKLFSQALQVKGIKQKSNIFVKNKNRKTNSILLVFFIENNFIQIPKSFFSLDIIQYMIKNNLQIFVVLAILFVAHGNQQICTCKQLKSEQDCSKFPLQYCEWKNNSCEVSTQPTQNPVIEGKPFCSQYALQQDCQKAFICTNCQNKQLICDGCLKQYPCVWEASQCQFFTGCSAYVLKSHAECNLISLQCTSDLTQCIPVGECTEYNTVEACQQKNIHGQQCTWDPQLGCKELSSCSEISKLLSTSHDACNSQLSKCTVNNNSQCVDLSSECGDYSFEDQCKLTSSSVKCQWSNGTCREVTCEDAPIHYTYFECISFMKICTAKSGGGCQKITYCQDIKNQSDCQNKEDTSGKPCFWVSTFSQCVIHECSQAPLDYQTDKQCQSFKSECVTNEGIGCKLNTGCSAIATQQECNTTKSAEGKDCMWEDSCVEKVCENASTKLTTHEQCEKFLFSCTTDYGYGCQTKTCKNAPDTLKTNEDCERYLPDNHCITRSGGGCIQNDSCSKVSIEIACVKDINGADCQWYEQTDKCITKQCNKAPTTINTQDQCQTFWSKCKVNSSGTGCEDKICENFYEQDTCKGQLDFYGRTCSWRNKCIPKTCQSASKEIKTHEDCNAYLSTCTLSKTGKGCMSLPLKCEMIELEEGCRLRQSIGLNSTGNNTKECAWKNNKCQDKSCSTAPITRDSNIACQDYMKGCYVNNDKRGCWVLPECSLRALQETCEIPNTFDCVWDEGNSKCLVRNCVSTLFSIDRANYKTAQSCNQYRLNSSNCPKPDGIGCCTLNDLGLGCMKKPDVCSQLKTKDNCREKSLYLDGDCLWTGDACVTKSCTALNLKIYSLSYNHQNCYQTSYNSCTVNDDGTACAPFKSNCSSYTPTEQCNIDSNGNECVIRYNQTTQKYTCDMKNCGDVASSQYNSFAACQEYSETCTVIARVNGKGCIKKQEYCYNYLFPEQCFKNLAGQMCVWNGKRCWDQDKVDCSKLVLINYSTQTCEDVAFYCKASDDKKACVLKTCFDYTTQTGKTGGPPISSLTHCQNLKANKVGCSINNTLTGCVPEKDRCAQYTPQECYNAAVDKLCVTNGASCYMQYTTCSTWQEDKDADCKKNREFCKYPIDGIGKVACVNRSCDEKTGVNLTEQTCHQFDQTCTVSKDKTKCILIQSSCGTYKDENLCVKSEQSNCIWQVGTTSECVGITNLSDADKNCSYKKGSGLTYQDCQDFSSFCSVNRAGTECVARKQCGGYETRVSDCYRSQDELCVQSTQNDADAKCQSSAGVTCEQIFLGKDTVYTFDKCSQINKNCTNQGTSGCTLKTCQNAVGPFSHDKCVAWKSACTVNASNNGCIEMKSNCLSYPSNQCLRSVLEGPCMLDVKQNICIKKTCYSSDDTLTSDAQCESYMSTCTVAQAGGCMSRSSCDSYISELQCIVDQQNQICFWNPTLKKCVNFECKSIEKTDKYDSHDECYELNNIYDPKKQNKFQRCTVNFVVDPNNQTVSYPSGCMNLQACNEYRHQEQCVIDSTGQYCHWNTDNPENFFCEQISCQSADPNKYQTHKACTELQLNKQTQVQDKCTVGVTEIAPGVLSAYGCRNRDACEEYKIEDQCRFSSTGQECKWDSINSACYTRLCSKAPQNFTTHERCSDFAPNCTLSQTLAGCMDLTPKCEDYQVKSQCTKSVYGDLCFWNGAQCVTRLCSNTPDDLDGECSSYLNTCESSGDQRCVTIDCEQYSFVTDIACKQAGLGGQCTTDGTRCVLRTTCEDARTQDACRVNNLGQQCVWNQPTATSDAYCEISICELASVTDYVSEIQCRSYNSQCTLKKSGGCKQIQDCNTFESEASCTISKDGKVCVWDKDKGCRSNDCTDLTGTDHFKCKKQNRQCTTSKTGQCVNMAATCAEYQIEGSCVETSDGLPCLWVKALQNVNNPLGQCIQYLKCEDIPLTTDAQCKSVLSKCTSNGTTCTPIKKCENLNSTNCNKGSDGLCMLALKDATSTTKTCMIFKSCSDTFYKTHSECQGVSPTCTTNGIQCMDVKSTCQDYTDKSSCFIKKVENTNTSTSTNVCVWDGSCRNQACADINGSDHQFCNSKMSSCTSDGTKCMNILTCESYKTRAQCSNGYGRSQGLNNNPCYWTDVSQTSGSYCRVKACIDIFSPSTASCSNITTCVYDATNQSCITKQNSCSSYQDQNACNSGTLSSTTCYWANSKCSDVTGCEVITEQTKCLSLRGCSYITSNGTSKCVPQDCQSVYQQTNSCKFIQTFNSEATKTCMIQNGQCTSAEPSILTQDTCLINSNYAYTWSAAKSRCVICEDTNTTTPNDTDNNTITDDSALKISTVLMFLAMIAG</sequence>
<dbReference type="OrthoDB" id="290025at2759"/>
<dbReference type="Proteomes" id="UP000683925">
    <property type="component" value="Unassembled WGS sequence"/>
</dbReference>
<dbReference type="OMA" id="YCEISIC"/>
<dbReference type="SMART" id="SM00639">
    <property type="entry name" value="PSA"/>
    <property type="match status" value="26"/>
</dbReference>